<reference evidence="1 3" key="1">
    <citation type="submission" date="2015-11" db="EMBL/GenBank/DDBJ databases">
        <title>Genomic analysis of 38 Legionella species identifies large and diverse effector repertoires.</title>
        <authorList>
            <person name="Burstein D."/>
            <person name="Amaro F."/>
            <person name="Zusman T."/>
            <person name="Lifshitz Z."/>
            <person name="Cohen O."/>
            <person name="Gilbert J.A."/>
            <person name="Pupko T."/>
            <person name="Shuman H.A."/>
            <person name="Segal G."/>
        </authorList>
    </citation>
    <scope>NUCLEOTIDE SEQUENCE [LARGE SCALE GENOMIC DNA]</scope>
    <source>
        <strain evidence="1 3">CDC#1407-AL-14</strain>
    </source>
</reference>
<dbReference type="EMBL" id="LNXT01000010">
    <property type="protein sequence ID" value="KTC74368.1"/>
    <property type="molecule type" value="Genomic_DNA"/>
</dbReference>
<evidence type="ECO:0008006" key="5">
    <source>
        <dbReference type="Google" id="ProtNLM"/>
    </source>
</evidence>
<evidence type="ECO:0000313" key="1">
    <source>
        <dbReference type="EMBL" id="KTC74368.1"/>
    </source>
</evidence>
<sequence length="84" mass="9904">MMMNDWNSVIFLKTDKTSSDMMKGMSKWEGVEGMWSTTGDWDWCIKLDSKSSSPEKTEEFVNRMREGHWATETKTNWWKQVSGK</sequence>
<protein>
    <recommendedName>
        <fullName evidence="5">Transcription regulator AsnC/Lrp ligand binding domain-containing protein</fullName>
    </recommendedName>
</protein>
<reference evidence="2 4" key="2">
    <citation type="submission" date="2018-06" db="EMBL/GenBank/DDBJ databases">
        <authorList>
            <consortium name="Pathogen Informatics"/>
            <person name="Doyle S."/>
        </authorList>
    </citation>
    <scope>NUCLEOTIDE SEQUENCE [LARGE SCALE GENOMIC DNA]</scope>
    <source>
        <strain evidence="2 4">NCTC12437</strain>
    </source>
</reference>
<name>A0A378I929_9GAMM</name>
<proteinExistence type="predicted"/>
<dbReference type="AlphaFoldDB" id="A0A378I929"/>
<dbReference type="Proteomes" id="UP000255066">
    <property type="component" value="Unassembled WGS sequence"/>
</dbReference>
<dbReference type="Proteomes" id="UP000054735">
    <property type="component" value="Unassembled WGS sequence"/>
</dbReference>
<accession>A0A378I929</accession>
<keyword evidence="3" id="KW-1185">Reference proteome</keyword>
<dbReference type="STRING" id="28083.Lbir_0833"/>
<evidence type="ECO:0000313" key="2">
    <source>
        <dbReference type="EMBL" id="STX31717.1"/>
    </source>
</evidence>
<gene>
    <name evidence="1" type="ORF">Lbir_0833</name>
    <name evidence="2" type="ORF">NCTC12437_01491</name>
</gene>
<organism evidence="2 4">
    <name type="scientific">Legionella birminghamensis</name>
    <dbReference type="NCBI Taxonomy" id="28083"/>
    <lineage>
        <taxon>Bacteria</taxon>
        <taxon>Pseudomonadati</taxon>
        <taxon>Pseudomonadota</taxon>
        <taxon>Gammaproteobacteria</taxon>
        <taxon>Legionellales</taxon>
        <taxon>Legionellaceae</taxon>
        <taxon>Legionella</taxon>
    </lineage>
</organism>
<dbReference type="EMBL" id="UGNW01000001">
    <property type="protein sequence ID" value="STX31717.1"/>
    <property type="molecule type" value="Genomic_DNA"/>
</dbReference>
<evidence type="ECO:0000313" key="3">
    <source>
        <dbReference type="Proteomes" id="UP000054735"/>
    </source>
</evidence>
<dbReference type="Gene3D" id="3.30.70.920">
    <property type="match status" value="1"/>
</dbReference>
<evidence type="ECO:0000313" key="4">
    <source>
        <dbReference type="Proteomes" id="UP000255066"/>
    </source>
</evidence>